<dbReference type="EMBL" id="MPUH01000117">
    <property type="protein sequence ID" value="OMJ89802.1"/>
    <property type="molecule type" value="Genomic_DNA"/>
</dbReference>
<reference evidence="1 2" key="1">
    <citation type="submission" date="2016-11" db="EMBL/GenBank/DDBJ databases">
        <title>The macronuclear genome of Stentor coeruleus: a giant cell with tiny introns.</title>
        <authorList>
            <person name="Slabodnick M."/>
            <person name="Ruby J.G."/>
            <person name="Reiff S.B."/>
            <person name="Swart E.C."/>
            <person name="Gosai S."/>
            <person name="Prabakaran S."/>
            <person name="Witkowska E."/>
            <person name="Larue G.E."/>
            <person name="Fisher S."/>
            <person name="Freeman R.M."/>
            <person name="Gunawardena J."/>
            <person name="Chu W."/>
            <person name="Stover N.A."/>
            <person name="Gregory B.D."/>
            <person name="Nowacki M."/>
            <person name="Derisi J."/>
            <person name="Roy S.W."/>
            <person name="Marshall W.F."/>
            <person name="Sood P."/>
        </authorList>
    </citation>
    <scope>NUCLEOTIDE SEQUENCE [LARGE SCALE GENOMIC DNA]</scope>
    <source>
        <strain evidence="1">WM001</strain>
    </source>
</reference>
<evidence type="ECO:0000313" key="2">
    <source>
        <dbReference type="Proteomes" id="UP000187209"/>
    </source>
</evidence>
<evidence type="ECO:0008006" key="3">
    <source>
        <dbReference type="Google" id="ProtNLM"/>
    </source>
</evidence>
<dbReference type="AlphaFoldDB" id="A0A1R2CLB0"/>
<dbReference type="Proteomes" id="UP000187209">
    <property type="component" value="Unassembled WGS sequence"/>
</dbReference>
<accession>A0A1R2CLB0</accession>
<sequence>MERCLHKDNKALHKDHEFCMKCYLKGTSDFLTNDCDQCKSILRNLKRSRMTCSLYHQEYKDPIYLCPNHILCKECVKEGFNSNLACIECNTRMKKKTLCFQHAKFINKATAILNIDCKNNHTYCFKSYFECLIASNFPLACCNKIFETQVNSNSCNICRKKGSYIKHQVCNTHYYCIFCLNQLKKPEYSNYISKIDFCNKCILYFKTNANNDTQCSQDESISDADDDIIPDKNIYNHALTNPKPKLKPINKNLRIEDQDYEANSPKRISQIFLIPIQAMSIVFKPDKKILGAELVPESLGKCPKCQIPGKILECDHVFCLNCTAENFNITFNAFVYYIEQGMFQYLIPEKHRLGCLVEDCYNQYCFPFVFFQDAAKIILTTNYSGYYHEQFLDLYGAFFEGFPMEFRKCSNCKKNFGYYPHDCTCLYCGIRNS</sequence>
<proteinExistence type="predicted"/>
<gene>
    <name evidence="1" type="ORF">SteCoe_7977</name>
</gene>
<organism evidence="1 2">
    <name type="scientific">Stentor coeruleus</name>
    <dbReference type="NCBI Taxonomy" id="5963"/>
    <lineage>
        <taxon>Eukaryota</taxon>
        <taxon>Sar</taxon>
        <taxon>Alveolata</taxon>
        <taxon>Ciliophora</taxon>
        <taxon>Postciliodesmatophora</taxon>
        <taxon>Heterotrichea</taxon>
        <taxon>Heterotrichida</taxon>
        <taxon>Stentoridae</taxon>
        <taxon>Stentor</taxon>
    </lineage>
</organism>
<name>A0A1R2CLB0_9CILI</name>
<keyword evidence="2" id="KW-1185">Reference proteome</keyword>
<comment type="caution">
    <text evidence="1">The sequence shown here is derived from an EMBL/GenBank/DDBJ whole genome shotgun (WGS) entry which is preliminary data.</text>
</comment>
<protein>
    <recommendedName>
        <fullName evidence="3">RING-type domain-containing protein</fullName>
    </recommendedName>
</protein>
<evidence type="ECO:0000313" key="1">
    <source>
        <dbReference type="EMBL" id="OMJ89802.1"/>
    </source>
</evidence>